<evidence type="ECO:0000313" key="2">
    <source>
        <dbReference type="EMBL" id="RZT96769.1"/>
    </source>
</evidence>
<dbReference type="EMBL" id="SHKN01000001">
    <property type="protein sequence ID" value="RZT96769.1"/>
    <property type="molecule type" value="Genomic_DNA"/>
</dbReference>
<dbReference type="Proteomes" id="UP000293562">
    <property type="component" value="Unassembled WGS sequence"/>
</dbReference>
<reference evidence="2 3" key="1">
    <citation type="submission" date="2019-02" db="EMBL/GenBank/DDBJ databases">
        <title>Genomic Encyclopedia of Type Strains, Phase IV (KMG-IV): sequencing the most valuable type-strain genomes for metagenomic binning, comparative biology and taxonomic classification.</title>
        <authorList>
            <person name="Goeker M."/>
        </authorList>
    </citation>
    <scope>NUCLEOTIDE SEQUENCE [LARGE SCALE GENOMIC DNA]</scope>
    <source>
        <strain evidence="2 3">DSM 28825</strain>
    </source>
</reference>
<evidence type="ECO:0000313" key="3">
    <source>
        <dbReference type="Proteomes" id="UP000293562"/>
    </source>
</evidence>
<proteinExistence type="predicted"/>
<keyword evidence="1" id="KW-0472">Membrane</keyword>
<protein>
    <submittedName>
        <fullName evidence="2">Uncharacterized protein</fullName>
    </submittedName>
</protein>
<evidence type="ECO:0000256" key="1">
    <source>
        <dbReference type="SAM" id="Phobius"/>
    </source>
</evidence>
<feature type="transmembrane region" description="Helical" evidence="1">
    <location>
        <begin position="12"/>
        <end position="29"/>
    </location>
</feature>
<accession>A0A4Q7VKP0</accession>
<organism evidence="2 3">
    <name type="scientific">Ancylomarina subtilis</name>
    <dbReference type="NCBI Taxonomy" id="1639035"/>
    <lineage>
        <taxon>Bacteria</taxon>
        <taxon>Pseudomonadati</taxon>
        <taxon>Bacteroidota</taxon>
        <taxon>Bacteroidia</taxon>
        <taxon>Marinilabiliales</taxon>
        <taxon>Marinifilaceae</taxon>
        <taxon>Ancylomarina</taxon>
    </lineage>
</organism>
<comment type="caution">
    <text evidence="2">The sequence shown here is derived from an EMBL/GenBank/DDBJ whole genome shotgun (WGS) entry which is preliminary data.</text>
</comment>
<dbReference type="AlphaFoldDB" id="A0A4Q7VKP0"/>
<keyword evidence="3" id="KW-1185">Reference proteome</keyword>
<keyword evidence="1" id="KW-0812">Transmembrane</keyword>
<gene>
    <name evidence="2" type="ORF">EV201_1418</name>
</gene>
<sequence length="44" mass="5292">MIDNFCSYKNIIIFYELLNKIALFFLIILESKLEILNLSLIRKK</sequence>
<name>A0A4Q7VKP0_9BACT</name>
<keyword evidence="1" id="KW-1133">Transmembrane helix</keyword>